<dbReference type="InterPro" id="IPR001095">
    <property type="entry name" value="Acetyl_CoA_COase_a_su"/>
</dbReference>
<dbReference type="PRINTS" id="PR01069">
    <property type="entry name" value="ACCCTRFRASEA"/>
</dbReference>
<keyword evidence="6" id="KW-0276">Fatty acid metabolism</keyword>
<dbReference type="EC" id="2.1.3.15" evidence="2"/>
<keyword evidence="3" id="KW-0444">Lipid biosynthesis</keyword>
<dbReference type="SUPFAM" id="SSF52096">
    <property type="entry name" value="ClpP/crotonase"/>
    <property type="match status" value="1"/>
</dbReference>
<dbReference type="RefSeq" id="WP_230099101.1">
    <property type="nucleotide sequence ID" value="NZ_CAKKNT010000022.1"/>
</dbReference>
<dbReference type="Proteomes" id="UP000789719">
    <property type="component" value="Unassembled WGS sequence"/>
</dbReference>
<dbReference type="NCBIfam" id="NF041504">
    <property type="entry name" value="AccA_sub"/>
    <property type="match status" value="1"/>
</dbReference>
<reference evidence="12 13" key="1">
    <citation type="submission" date="2021-11" db="EMBL/GenBank/DDBJ databases">
        <authorList>
            <person name="Depoorter E."/>
        </authorList>
    </citation>
    <scope>NUCLEOTIDE SEQUENCE [LARGE SCALE GENOMIC DNA]</scope>
    <source>
        <strain evidence="12 13">LMG 24286</strain>
    </source>
</reference>
<organism evidence="12 13">
    <name type="scientific">Periweissella ghanensis</name>
    <dbReference type="NCBI Taxonomy" id="467997"/>
    <lineage>
        <taxon>Bacteria</taxon>
        <taxon>Bacillati</taxon>
        <taxon>Bacillota</taxon>
        <taxon>Bacilli</taxon>
        <taxon>Lactobacillales</taxon>
        <taxon>Lactobacillaceae</taxon>
        <taxon>Periweissella</taxon>
    </lineage>
</organism>
<dbReference type="InterPro" id="IPR029045">
    <property type="entry name" value="ClpP/crotonase-like_dom_sf"/>
</dbReference>
<keyword evidence="9" id="KW-0275">Fatty acid biosynthesis</keyword>
<dbReference type="PANTHER" id="PTHR42853">
    <property type="entry name" value="ACETYL-COENZYME A CARBOXYLASE CARBOXYL TRANSFERASE SUBUNIT ALPHA"/>
    <property type="match status" value="1"/>
</dbReference>
<evidence type="ECO:0000256" key="4">
    <source>
        <dbReference type="ARBA" id="ARBA00022679"/>
    </source>
</evidence>
<evidence type="ECO:0000256" key="5">
    <source>
        <dbReference type="ARBA" id="ARBA00022741"/>
    </source>
</evidence>
<evidence type="ECO:0000313" key="12">
    <source>
        <dbReference type="EMBL" id="CAH0419028.1"/>
    </source>
</evidence>
<keyword evidence="8" id="KW-0443">Lipid metabolism</keyword>
<dbReference type="PROSITE" id="PS50989">
    <property type="entry name" value="COA_CT_CTER"/>
    <property type="match status" value="1"/>
</dbReference>
<protein>
    <recommendedName>
        <fullName evidence="2">acetyl-CoA carboxytransferase</fullName>
        <ecNumber evidence="2">2.1.3.15</ecNumber>
    </recommendedName>
</protein>
<comment type="caution">
    <text evidence="12">The sequence shown here is derived from an EMBL/GenBank/DDBJ whole genome shotgun (WGS) entry which is preliminary data.</text>
</comment>
<dbReference type="Gene3D" id="3.90.226.10">
    <property type="entry name" value="2-enoyl-CoA Hydratase, Chain A, domain 1"/>
    <property type="match status" value="1"/>
</dbReference>
<evidence type="ECO:0000256" key="9">
    <source>
        <dbReference type="ARBA" id="ARBA00023160"/>
    </source>
</evidence>
<proteinExistence type="predicted"/>
<evidence type="ECO:0000256" key="3">
    <source>
        <dbReference type="ARBA" id="ARBA00022516"/>
    </source>
</evidence>
<evidence type="ECO:0000256" key="6">
    <source>
        <dbReference type="ARBA" id="ARBA00022832"/>
    </source>
</evidence>
<keyword evidence="13" id="KW-1185">Reference proteome</keyword>
<evidence type="ECO:0000256" key="8">
    <source>
        <dbReference type="ARBA" id="ARBA00023098"/>
    </source>
</evidence>
<accession>A0ABN8BQQ7</accession>
<evidence type="ECO:0000313" key="13">
    <source>
        <dbReference type="Proteomes" id="UP000789719"/>
    </source>
</evidence>
<feature type="domain" description="CoA carboxyltransferase C-terminal" evidence="11">
    <location>
        <begin position="1"/>
        <end position="240"/>
    </location>
</feature>
<comment type="catalytic activity">
    <reaction evidence="10">
        <text>N(6)-carboxybiotinyl-L-lysyl-[protein] + acetyl-CoA = N(6)-biotinyl-L-lysyl-[protein] + malonyl-CoA</text>
        <dbReference type="Rhea" id="RHEA:54728"/>
        <dbReference type="Rhea" id="RHEA-COMP:10505"/>
        <dbReference type="Rhea" id="RHEA-COMP:10506"/>
        <dbReference type="ChEBI" id="CHEBI:57288"/>
        <dbReference type="ChEBI" id="CHEBI:57384"/>
        <dbReference type="ChEBI" id="CHEBI:83144"/>
        <dbReference type="ChEBI" id="CHEBI:83145"/>
        <dbReference type="EC" id="2.1.3.15"/>
    </reaction>
</comment>
<comment type="pathway">
    <text evidence="1">Lipid metabolism; malonyl-CoA biosynthesis; malonyl-CoA from acetyl-CoA: step 1/1.</text>
</comment>
<evidence type="ECO:0000256" key="1">
    <source>
        <dbReference type="ARBA" id="ARBA00004956"/>
    </source>
</evidence>
<keyword evidence="7" id="KW-0067">ATP-binding</keyword>
<gene>
    <name evidence="12" type="primary">accA</name>
    <name evidence="12" type="ORF">WGH24286_01475</name>
</gene>
<evidence type="ECO:0000256" key="10">
    <source>
        <dbReference type="ARBA" id="ARBA00049152"/>
    </source>
</evidence>
<dbReference type="InterPro" id="IPR011763">
    <property type="entry name" value="COA_CT_C"/>
</dbReference>
<evidence type="ECO:0000256" key="2">
    <source>
        <dbReference type="ARBA" id="ARBA00011883"/>
    </source>
</evidence>
<keyword evidence="4 12" id="KW-0808">Transferase</keyword>
<dbReference type="GO" id="GO:0016740">
    <property type="term" value="F:transferase activity"/>
    <property type="evidence" value="ECO:0007669"/>
    <property type="project" value="UniProtKB-KW"/>
</dbReference>
<dbReference type="PANTHER" id="PTHR42853:SF3">
    <property type="entry name" value="ACETYL-COENZYME A CARBOXYLASE CARBOXYL TRANSFERASE SUBUNIT ALPHA, CHLOROPLASTIC"/>
    <property type="match status" value="1"/>
</dbReference>
<name>A0ABN8BQQ7_9LACO</name>
<evidence type="ECO:0000259" key="11">
    <source>
        <dbReference type="PROSITE" id="PS50989"/>
    </source>
</evidence>
<dbReference type="Pfam" id="PF03255">
    <property type="entry name" value="ACCA"/>
    <property type="match status" value="1"/>
</dbReference>
<evidence type="ECO:0000256" key="7">
    <source>
        <dbReference type="ARBA" id="ARBA00022840"/>
    </source>
</evidence>
<sequence>MNIFKRELTAAQTVKLAREDRYTARQLIDGLVTDFFELHGDRQSYDDPAIIGGIGFLDGTPVTVIAIDKGVEFAEKVQKHNGSPLPSGYRKAQRLMAQAAKFNRPIITLINTPGAYPGKEAEEMGQGQAIAESILQSMQLTVPVIAIVYGEGGSGGALALATANEVWMFEHATYSVLSPEGFAAILWKDASRSDEAAELLGLTPKDLLANEVIEKVIPDQKRFDRLASALRAELTATLTKYQALDGEALVAHRMARFSKF</sequence>
<keyword evidence="5" id="KW-0547">Nucleotide-binding</keyword>
<dbReference type="EMBL" id="CAKKNT010000022">
    <property type="protein sequence ID" value="CAH0419028.1"/>
    <property type="molecule type" value="Genomic_DNA"/>
</dbReference>